<gene>
    <name evidence="4" type="ORF">NG653_08930</name>
</gene>
<proteinExistence type="predicted"/>
<keyword evidence="5" id="KW-1185">Reference proteome</keyword>
<comment type="caution">
    <text evidence="4">The sequence shown here is derived from an EMBL/GenBank/DDBJ whole genome shotgun (WGS) entry which is preliminary data.</text>
</comment>
<sequence>MKATTLTSHSEYLPLESVFIRPAAHAFTDAGALASQWKALNFLAQPDLGEALRQYERFESLLGQRVPEVHRMPLQEGLSLDALYCRDASIATDHGMVLCRMGKPARQGEPDAHREIYEAMGLPILGQIEAPGTLEGGDVAWLDRETLAVGHSYRTNAAGIEQLKGLLAPLGITVVVADLPHFLGPSDVFHLMSILSPVDRDLAVVYSPLMPISFRNTLLERGFSLVEVPEGEFMSLGSNVLALGPRTCLMASGNPKTEKALRDAGCGVLTYEGSEISLKGGGGPTCLTRPWKRRAALNG</sequence>
<dbReference type="RefSeq" id="WP_252741354.1">
    <property type="nucleotide sequence ID" value="NZ_JAMXIB010000006.1"/>
</dbReference>
<dbReference type="PANTHER" id="PTHR47271">
    <property type="entry name" value="ARGININE DEIMINASE"/>
    <property type="match status" value="1"/>
</dbReference>
<protein>
    <recommendedName>
        <fullName evidence="2">arginine deiminase</fullName>
        <ecNumber evidence="2">3.5.3.6</ecNumber>
    </recommendedName>
</protein>
<dbReference type="Pfam" id="PF02274">
    <property type="entry name" value="ADI"/>
    <property type="match status" value="2"/>
</dbReference>
<dbReference type="Proteomes" id="UP001206312">
    <property type="component" value="Unassembled WGS sequence"/>
</dbReference>
<accession>A0ABT1AYK1</accession>
<dbReference type="EC" id="3.5.3.6" evidence="2"/>
<dbReference type="Gene3D" id="3.75.10.10">
    <property type="entry name" value="L-arginine/glycine Amidinotransferase, Chain A"/>
    <property type="match status" value="1"/>
</dbReference>
<evidence type="ECO:0000313" key="4">
    <source>
        <dbReference type="EMBL" id="MCO5724976.1"/>
    </source>
</evidence>
<comment type="pathway">
    <text evidence="1">Amino-acid degradation; L-arginine degradation via ADI pathway; carbamoyl phosphate from L-arginine: step 1/2.</text>
</comment>
<evidence type="ECO:0000256" key="1">
    <source>
        <dbReference type="ARBA" id="ARBA00005213"/>
    </source>
</evidence>
<evidence type="ECO:0000256" key="3">
    <source>
        <dbReference type="ARBA" id="ARBA00049429"/>
    </source>
</evidence>
<evidence type="ECO:0000313" key="5">
    <source>
        <dbReference type="Proteomes" id="UP001206312"/>
    </source>
</evidence>
<dbReference type="SUPFAM" id="SSF55909">
    <property type="entry name" value="Pentein"/>
    <property type="match status" value="1"/>
</dbReference>
<evidence type="ECO:0000256" key="2">
    <source>
        <dbReference type="ARBA" id="ARBA00012171"/>
    </source>
</evidence>
<dbReference type="EMBL" id="JAMXIB010000006">
    <property type="protein sequence ID" value="MCO5724976.1"/>
    <property type="molecule type" value="Genomic_DNA"/>
</dbReference>
<comment type="catalytic activity">
    <reaction evidence="3">
        <text>L-arginine + H2O = L-citrulline + NH4(+)</text>
        <dbReference type="Rhea" id="RHEA:19597"/>
        <dbReference type="ChEBI" id="CHEBI:15377"/>
        <dbReference type="ChEBI" id="CHEBI:28938"/>
        <dbReference type="ChEBI" id="CHEBI:32682"/>
        <dbReference type="ChEBI" id="CHEBI:57743"/>
        <dbReference type="EC" id="3.5.3.6"/>
    </reaction>
</comment>
<reference evidence="4 5" key="1">
    <citation type="submission" date="2022-06" db="EMBL/GenBank/DDBJ databases">
        <authorList>
            <person name="Xuan X."/>
        </authorList>
    </citation>
    <scope>NUCLEOTIDE SEQUENCE [LARGE SCALE GENOMIC DNA]</scope>
    <source>
        <strain evidence="4 5">2V75</strain>
    </source>
</reference>
<name>A0ABT1AYK1_9FLAO</name>
<organism evidence="4 5">
    <name type="scientific">Robiginitalea marina</name>
    <dbReference type="NCBI Taxonomy" id="2954105"/>
    <lineage>
        <taxon>Bacteria</taxon>
        <taxon>Pseudomonadati</taxon>
        <taxon>Bacteroidota</taxon>
        <taxon>Flavobacteriia</taxon>
        <taxon>Flavobacteriales</taxon>
        <taxon>Flavobacteriaceae</taxon>
        <taxon>Robiginitalea</taxon>
    </lineage>
</organism>
<dbReference type="PANTHER" id="PTHR47271:SF2">
    <property type="entry name" value="ARGININE DEIMINASE"/>
    <property type="match status" value="1"/>
</dbReference>